<evidence type="ECO:0000313" key="2">
    <source>
        <dbReference type="Proteomes" id="UP000684084"/>
    </source>
</evidence>
<protein>
    <submittedName>
        <fullName evidence="1">Uncharacterized protein</fullName>
    </submittedName>
</protein>
<proteinExistence type="predicted"/>
<dbReference type="EMBL" id="CAGKOT010000003">
    <property type="protein sequence ID" value="CAB5326565.1"/>
    <property type="molecule type" value="Genomic_DNA"/>
</dbReference>
<sequence>MKEKFSITNNNNNKTTITAEADAITSFIKGLEDDYEQNKCLSEEVDGNYEINYDDDLDNNHYLPLFMPLNEVERRRALWRF</sequence>
<dbReference type="OrthoDB" id="21225at2759"/>
<evidence type="ECO:0000313" key="1">
    <source>
        <dbReference type="EMBL" id="CAB5326565.1"/>
    </source>
</evidence>
<accession>A0A915YS74</accession>
<dbReference type="Proteomes" id="UP000684084">
    <property type="component" value="Unassembled WGS sequence"/>
</dbReference>
<dbReference type="AlphaFoldDB" id="A0A915YS74"/>
<gene>
    <name evidence="1" type="ORF">CHRIB12_LOCUS2624</name>
</gene>
<organism evidence="1 2">
    <name type="scientific">Rhizophagus irregularis</name>
    <dbReference type="NCBI Taxonomy" id="588596"/>
    <lineage>
        <taxon>Eukaryota</taxon>
        <taxon>Fungi</taxon>
        <taxon>Fungi incertae sedis</taxon>
        <taxon>Mucoromycota</taxon>
        <taxon>Glomeromycotina</taxon>
        <taxon>Glomeromycetes</taxon>
        <taxon>Glomerales</taxon>
        <taxon>Glomeraceae</taxon>
        <taxon>Rhizophagus</taxon>
    </lineage>
</organism>
<reference evidence="1" key="1">
    <citation type="submission" date="2020-05" db="EMBL/GenBank/DDBJ databases">
        <authorList>
            <person name="Rincon C."/>
            <person name="Sanders R I."/>
            <person name="Robbins C."/>
            <person name="Chaturvedi A."/>
        </authorList>
    </citation>
    <scope>NUCLEOTIDE SEQUENCE</scope>
    <source>
        <strain evidence="1">CHB12</strain>
    </source>
</reference>
<dbReference type="VEuPathDB" id="FungiDB:RhiirFUN_026803"/>
<comment type="caution">
    <text evidence="1">The sequence shown here is derived from an EMBL/GenBank/DDBJ whole genome shotgun (WGS) entry which is preliminary data.</text>
</comment>
<name>A0A915YS74_9GLOM</name>